<name>A0A194S3G2_RHOGW</name>
<dbReference type="Gene3D" id="3.30.70.330">
    <property type="match status" value="2"/>
</dbReference>
<feature type="region of interest" description="Disordered" evidence="5">
    <location>
        <begin position="704"/>
        <end position="723"/>
    </location>
</feature>
<dbReference type="SMART" id="SM00443">
    <property type="entry name" value="G_patch"/>
    <property type="match status" value="1"/>
</dbReference>
<evidence type="ECO:0008006" key="10">
    <source>
        <dbReference type="Google" id="ProtNLM"/>
    </source>
</evidence>
<dbReference type="PANTHER" id="PTHR13948">
    <property type="entry name" value="RNA-BINDING PROTEIN"/>
    <property type="match status" value="1"/>
</dbReference>
<feature type="compositionally biased region" description="Pro residues" evidence="5">
    <location>
        <begin position="631"/>
        <end position="647"/>
    </location>
</feature>
<feature type="compositionally biased region" description="Low complexity" evidence="5">
    <location>
        <begin position="493"/>
        <end position="503"/>
    </location>
</feature>
<evidence type="ECO:0000256" key="2">
    <source>
        <dbReference type="ARBA" id="ARBA00022884"/>
    </source>
</evidence>
<evidence type="ECO:0000256" key="4">
    <source>
        <dbReference type="PROSITE-ProRule" id="PRU00176"/>
    </source>
</evidence>
<dbReference type="AlphaFoldDB" id="A0A194S3G2"/>
<feature type="domain" description="RRM" evidence="6">
    <location>
        <begin position="292"/>
        <end position="387"/>
    </location>
</feature>
<feature type="compositionally biased region" description="Basic and acidic residues" evidence="5">
    <location>
        <begin position="7"/>
        <end position="28"/>
    </location>
</feature>
<feature type="compositionally biased region" description="Low complexity" evidence="5">
    <location>
        <begin position="512"/>
        <end position="530"/>
    </location>
</feature>
<dbReference type="InterPro" id="IPR000467">
    <property type="entry name" value="G_patch_dom"/>
</dbReference>
<evidence type="ECO:0000313" key="9">
    <source>
        <dbReference type="Proteomes" id="UP000053890"/>
    </source>
</evidence>
<organism evidence="8 9">
    <name type="scientific">Rhodotorula graminis (strain WP1)</name>
    <dbReference type="NCBI Taxonomy" id="578459"/>
    <lineage>
        <taxon>Eukaryota</taxon>
        <taxon>Fungi</taxon>
        <taxon>Dikarya</taxon>
        <taxon>Basidiomycota</taxon>
        <taxon>Pucciniomycotina</taxon>
        <taxon>Microbotryomycetes</taxon>
        <taxon>Sporidiobolales</taxon>
        <taxon>Sporidiobolaceae</taxon>
        <taxon>Rhodotorula</taxon>
    </lineage>
</organism>
<dbReference type="Pfam" id="PF01585">
    <property type="entry name" value="G-patch"/>
    <property type="match status" value="1"/>
</dbReference>
<feature type="domain" description="RRM" evidence="6">
    <location>
        <begin position="160"/>
        <end position="249"/>
    </location>
</feature>
<dbReference type="STRING" id="578459.A0A194S3G2"/>
<dbReference type="InterPro" id="IPR035979">
    <property type="entry name" value="RBD_domain_sf"/>
</dbReference>
<dbReference type="OMA" id="AHPYSFQ"/>
<reference evidence="8 9" key="1">
    <citation type="journal article" date="2015" name="Front. Microbiol.">
        <title>Genome sequence of the plant growth promoting endophytic yeast Rhodotorula graminis WP1.</title>
        <authorList>
            <person name="Firrincieli A."/>
            <person name="Otillar R."/>
            <person name="Salamov A."/>
            <person name="Schmutz J."/>
            <person name="Khan Z."/>
            <person name="Redman R.S."/>
            <person name="Fleck N.D."/>
            <person name="Lindquist E."/>
            <person name="Grigoriev I.V."/>
            <person name="Doty S.L."/>
        </authorList>
    </citation>
    <scope>NUCLEOTIDE SEQUENCE [LARGE SCALE GENOMIC DNA]</scope>
    <source>
        <strain evidence="8 9">WP1</strain>
    </source>
</reference>
<feature type="compositionally biased region" description="Low complexity" evidence="5">
    <location>
        <begin position="107"/>
        <end position="119"/>
    </location>
</feature>
<dbReference type="PANTHER" id="PTHR13948:SF3">
    <property type="entry name" value="FI21118P1"/>
    <property type="match status" value="1"/>
</dbReference>
<dbReference type="GeneID" id="28977520"/>
<evidence type="ECO:0000259" key="7">
    <source>
        <dbReference type="PROSITE" id="PS50174"/>
    </source>
</evidence>
<feature type="region of interest" description="Disordered" evidence="5">
    <location>
        <begin position="550"/>
        <end position="662"/>
    </location>
</feature>
<dbReference type="InterPro" id="IPR000504">
    <property type="entry name" value="RRM_dom"/>
</dbReference>
<feature type="region of interest" description="Disordered" evidence="5">
    <location>
        <begin position="493"/>
        <end position="530"/>
    </location>
</feature>
<dbReference type="SMART" id="SM00360">
    <property type="entry name" value="RRM"/>
    <property type="match status" value="2"/>
</dbReference>
<feature type="compositionally biased region" description="Low complexity" evidence="5">
    <location>
        <begin position="606"/>
        <end position="630"/>
    </location>
</feature>
<comment type="subcellular location">
    <subcellularLocation>
        <location evidence="1">Nucleus</location>
    </subcellularLocation>
</comment>
<accession>A0A194S3G2</accession>
<evidence type="ECO:0000256" key="5">
    <source>
        <dbReference type="SAM" id="MobiDB-lite"/>
    </source>
</evidence>
<dbReference type="RefSeq" id="XP_018271094.1">
    <property type="nucleotide sequence ID" value="XM_018417072.1"/>
</dbReference>
<dbReference type="GO" id="GO:0005634">
    <property type="term" value="C:nucleus"/>
    <property type="evidence" value="ECO:0007669"/>
    <property type="project" value="UniProtKB-SubCell"/>
</dbReference>
<feature type="domain" description="G-patch" evidence="7">
    <location>
        <begin position="772"/>
        <end position="818"/>
    </location>
</feature>
<feature type="region of interest" description="Disordered" evidence="5">
    <location>
        <begin position="1"/>
        <end position="131"/>
    </location>
</feature>
<feature type="compositionally biased region" description="Low complexity" evidence="5">
    <location>
        <begin position="550"/>
        <end position="572"/>
    </location>
</feature>
<protein>
    <recommendedName>
        <fullName evidence="10">G-patch domain-containing protein</fullName>
    </recommendedName>
</protein>
<feature type="compositionally biased region" description="Low complexity" evidence="5">
    <location>
        <begin position="648"/>
        <end position="658"/>
    </location>
</feature>
<dbReference type="InterPro" id="IPR012677">
    <property type="entry name" value="Nucleotide-bd_a/b_plait_sf"/>
</dbReference>
<evidence type="ECO:0000256" key="3">
    <source>
        <dbReference type="ARBA" id="ARBA00023242"/>
    </source>
</evidence>
<evidence type="ECO:0000259" key="6">
    <source>
        <dbReference type="PROSITE" id="PS50102"/>
    </source>
</evidence>
<dbReference type="SUPFAM" id="SSF54928">
    <property type="entry name" value="RNA-binding domain, RBD"/>
    <property type="match status" value="1"/>
</dbReference>
<dbReference type="PROSITE" id="PS50102">
    <property type="entry name" value="RRM"/>
    <property type="match status" value="2"/>
</dbReference>
<proteinExistence type="predicted"/>
<dbReference type="OrthoDB" id="29523at2759"/>
<gene>
    <name evidence="8" type="ORF">RHOBADRAFT_53944</name>
</gene>
<feature type="compositionally biased region" description="Low complexity" evidence="5">
    <location>
        <begin position="708"/>
        <end position="721"/>
    </location>
</feature>
<evidence type="ECO:0000256" key="1">
    <source>
        <dbReference type="ARBA" id="ARBA00004123"/>
    </source>
</evidence>
<feature type="compositionally biased region" description="Gly residues" evidence="5">
    <location>
        <begin position="29"/>
        <end position="48"/>
    </location>
</feature>
<dbReference type="PROSITE" id="PS50174">
    <property type="entry name" value="G_PATCH"/>
    <property type="match status" value="1"/>
</dbReference>
<feature type="region of interest" description="Disordered" evidence="5">
    <location>
        <begin position="735"/>
        <end position="781"/>
    </location>
</feature>
<dbReference type="Proteomes" id="UP000053890">
    <property type="component" value="Unassembled WGS sequence"/>
</dbReference>
<dbReference type="EMBL" id="KQ474079">
    <property type="protein sequence ID" value="KPV75045.1"/>
    <property type="molecule type" value="Genomic_DNA"/>
</dbReference>
<keyword evidence="2 4" id="KW-0694">RNA-binding</keyword>
<feature type="compositionally biased region" description="Basic and acidic residues" evidence="5">
    <location>
        <begin position="64"/>
        <end position="96"/>
    </location>
</feature>
<dbReference type="GO" id="GO:0003723">
    <property type="term" value="F:RNA binding"/>
    <property type="evidence" value="ECO:0007669"/>
    <property type="project" value="UniProtKB-UniRule"/>
</dbReference>
<keyword evidence="9" id="KW-1185">Reference proteome</keyword>
<dbReference type="GO" id="GO:0000398">
    <property type="term" value="P:mRNA splicing, via spliceosome"/>
    <property type="evidence" value="ECO:0007669"/>
    <property type="project" value="TreeGrafter"/>
</dbReference>
<feature type="compositionally biased region" description="Basic and acidic residues" evidence="5">
    <location>
        <begin position="595"/>
        <end position="604"/>
    </location>
</feature>
<evidence type="ECO:0000313" key="8">
    <source>
        <dbReference type="EMBL" id="KPV75045.1"/>
    </source>
</evidence>
<feature type="compositionally biased region" description="Basic and acidic residues" evidence="5">
    <location>
        <begin position="575"/>
        <end position="584"/>
    </location>
</feature>
<keyword evidence="3" id="KW-0539">Nucleus</keyword>
<sequence>MSGFGDPYRHPRDDRGGRGFDHRDERGPAGRGRGGHGGGRGGYDGGRAGYDDRGYGGGGGRGGRGWDDDGGRNMKRGRYEDHDRARGSPYGRDDYQHPPQPQHGFTYQPHAQPAYPQQQHHQHHQPSPVGYAAAPGAQVEAAAAPPPRAKGPVQPEPVSASVIFLGLPPHAVDIHLRQFLENMGASVDSTTVIMDRATNVSKGFGFAKFSSVEHARAFVEPNFPSIPWREPSGPAQYDGMRVKINYSQKSGGWREDQGASARLTEDLRKAEGTTQSFYVNDGTRDIGSAPSSTLLLRGLDPLTGEDEIFSTLARVGGRANQEIAKGGVRRVMIAKDRASRSSWGFAFVQFVDVRLATDVLGAIFNPRFHPAGFRIRSAIVAASFAHENSFIPVYAASTWSFRGDGGKQLAYWDDKGCLTTWTPPPPVELAKAMQNVPKGPRAHEEAKAEADLAAFFDDLEADLPPDAVGDAASAGGESAAALGADAAAASAATSDMATSAPPGAAAPPPPSTTSSAVPLDRPSSAAPISIKPISSSATATVTATPAAAATSSSSSDLSAPKPDPAVAAPASALGGKEKKSDLIARRKAAPNIAKWNDKAKEIRKPAAGTTLKTSAASSSSSASTAATAPAHLPPPGPPPAAPAPHGPATPATASTSSAEANDEFAHGDPVAFVCLLCQRQFKGTNLTNADTVAASTARKFASLKKHAASPSPTAAAAPTKPKYVDRAAARRDVHGAIDEGPVAGPGGKKRKFDGPEPPAPAPAAPNKDGLEQSNAGRKMLEKMGWTAGAGLGATGDGRVAPVQAAQFQQGAGLGSTKGVAVGEEVPTSHAERMRLKALERFEK</sequence>